<proteinExistence type="inferred from homology"/>
<feature type="transmembrane region" description="Helical" evidence="8">
    <location>
        <begin position="128"/>
        <end position="145"/>
    </location>
</feature>
<dbReference type="EMBL" id="LT629765">
    <property type="protein sequence ID" value="SDR71940.1"/>
    <property type="molecule type" value="Genomic_DNA"/>
</dbReference>
<evidence type="ECO:0000256" key="5">
    <source>
        <dbReference type="ARBA" id="ARBA00022692"/>
    </source>
</evidence>
<dbReference type="STRING" id="1203190.GCA_000312345_02294"/>
<feature type="transmembrane region" description="Helical" evidence="8">
    <location>
        <begin position="157"/>
        <end position="182"/>
    </location>
</feature>
<evidence type="ECO:0000256" key="4">
    <source>
        <dbReference type="ARBA" id="ARBA00022475"/>
    </source>
</evidence>
<feature type="transmembrane region" description="Helical" evidence="8">
    <location>
        <begin position="290"/>
        <end position="310"/>
    </location>
</feature>
<dbReference type="SUPFAM" id="SSF81345">
    <property type="entry name" value="ABC transporter involved in vitamin B12 uptake, BtuC"/>
    <property type="match status" value="1"/>
</dbReference>
<dbReference type="FunFam" id="1.10.3470.10:FF:000001">
    <property type="entry name" value="Vitamin B12 ABC transporter permease BtuC"/>
    <property type="match status" value="1"/>
</dbReference>
<dbReference type="PANTHER" id="PTHR30472:SF25">
    <property type="entry name" value="ABC TRANSPORTER PERMEASE PROTEIN MJ0876-RELATED"/>
    <property type="match status" value="1"/>
</dbReference>
<dbReference type="Gene3D" id="1.10.3470.10">
    <property type="entry name" value="ABC transporter involved in vitamin B12 uptake, BtuC"/>
    <property type="match status" value="1"/>
</dbReference>
<sequence>MVKPVEAAPKRPRLALAFLVAGTGFTAVALLAIAIGPVTLNPGEAFAALRDATLDDHSSPAASVVYNIRLPRIIVGALVGAALAVSGAVMQAVFRNPLADPGIIGVSAGAATAAVLAIVFGLTAVGAWVLPAAAFIGALGTVAVVQSIAQWRGGGPVTLVLVGIAASAFLGAVTSAAVANAPQDSDIRGIAFWLNGDLVARTWAHVGIAAAPILFGTIAVIAVGRDLNILTLGDSTARSLGVNTAVMRPAVLSLAALLAACAVAVSGIIGFVGLVVPHLVRLTVGTDHRALLPLAAVAGATFVVAADTLARTIFDPVVLQTGSVVAFIGSPLFLWLLLRTIGPNGRGAL</sequence>
<dbReference type="Proteomes" id="UP000182237">
    <property type="component" value="Chromosome I"/>
</dbReference>
<dbReference type="InterPro" id="IPR000522">
    <property type="entry name" value="ABC_transptr_permease_BtuC"/>
</dbReference>
<evidence type="ECO:0000313" key="9">
    <source>
        <dbReference type="EMBL" id="SDR71940.1"/>
    </source>
</evidence>
<dbReference type="GO" id="GO:0022857">
    <property type="term" value="F:transmembrane transporter activity"/>
    <property type="evidence" value="ECO:0007669"/>
    <property type="project" value="InterPro"/>
</dbReference>
<keyword evidence="5 8" id="KW-0812">Transmembrane</keyword>
<keyword evidence="3" id="KW-0813">Transport</keyword>
<keyword evidence="7 8" id="KW-0472">Membrane</keyword>
<dbReference type="GO" id="GO:0033214">
    <property type="term" value="P:siderophore-iron import into cell"/>
    <property type="evidence" value="ECO:0007669"/>
    <property type="project" value="TreeGrafter"/>
</dbReference>
<feature type="transmembrane region" description="Helical" evidence="8">
    <location>
        <begin position="101"/>
        <end position="122"/>
    </location>
</feature>
<evidence type="ECO:0000256" key="7">
    <source>
        <dbReference type="ARBA" id="ARBA00023136"/>
    </source>
</evidence>
<feature type="transmembrane region" description="Helical" evidence="8">
    <location>
        <begin position="245"/>
        <end position="278"/>
    </location>
</feature>
<dbReference type="InterPro" id="IPR037294">
    <property type="entry name" value="ABC_BtuC-like"/>
</dbReference>
<reference evidence="9 10" key="1">
    <citation type="submission" date="2016-10" db="EMBL/GenBank/DDBJ databases">
        <authorList>
            <person name="de Groot N.N."/>
        </authorList>
    </citation>
    <scope>NUCLEOTIDE SEQUENCE [LARGE SCALE GENOMIC DNA]</scope>
    <source>
        <strain evidence="9 10">DSM 45434</strain>
    </source>
</reference>
<name>A0A1H1LC58_9CORY</name>
<keyword evidence="6 8" id="KW-1133">Transmembrane helix</keyword>
<accession>A0A1H1LC58</accession>
<feature type="transmembrane region" description="Helical" evidence="8">
    <location>
        <begin position="12"/>
        <end position="35"/>
    </location>
</feature>
<dbReference type="OrthoDB" id="9782305at2"/>
<feature type="transmembrane region" description="Helical" evidence="8">
    <location>
        <begin position="73"/>
        <end position="94"/>
    </location>
</feature>
<dbReference type="AlphaFoldDB" id="A0A1H1LC58"/>
<dbReference type="eggNOG" id="COG0609">
    <property type="taxonomic scope" value="Bacteria"/>
</dbReference>
<organism evidence="9 10">
    <name type="scientific">Corynebacterium timonense</name>
    <dbReference type="NCBI Taxonomy" id="441500"/>
    <lineage>
        <taxon>Bacteria</taxon>
        <taxon>Bacillati</taxon>
        <taxon>Actinomycetota</taxon>
        <taxon>Actinomycetes</taxon>
        <taxon>Mycobacteriales</taxon>
        <taxon>Corynebacteriaceae</taxon>
        <taxon>Corynebacterium</taxon>
    </lineage>
</organism>
<evidence type="ECO:0000313" key="10">
    <source>
        <dbReference type="Proteomes" id="UP000182237"/>
    </source>
</evidence>
<protein>
    <submittedName>
        <fullName evidence="9">Iron complex transport system permease protein</fullName>
    </submittedName>
</protein>
<evidence type="ECO:0000256" key="1">
    <source>
        <dbReference type="ARBA" id="ARBA00004651"/>
    </source>
</evidence>
<keyword evidence="4" id="KW-1003">Cell membrane</keyword>
<comment type="subcellular location">
    <subcellularLocation>
        <location evidence="1">Cell membrane</location>
        <topology evidence="1">Multi-pass membrane protein</topology>
    </subcellularLocation>
</comment>
<dbReference type="PANTHER" id="PTHR30472">
    <property type="entry name" value="FERRIC ENTEROBACTIN TRANSPORT SYSTEM PERMEASE PROTEIN"/>
    <property type="match status" value="1"/>
</dbReference>
<evidence type="ECO:0000256" key="3">
    <source>
        <dbReference type="ARBA" id="ARBA00022448"/>
    </source>
</evidence>
<dbReference type="Pfam" id="PF01032">
    <property type="entry name" value="FecCD"/>
    <property type="match status" value="1"/>
</dbReference>
<dbReference type="GO" id="GO:0005886">
    <property type="term" value="C:plasma membrane"/>
    <property type="evidence" value="ECO:0007669"/>
    <property type="project" value="UniProtKB-SubCell"/>
</dbReference>
<dbReference type="RefSeq" id="WP_040421864.1">
    <property type="nucleotide sequence ID" value="NZ_LT629765.1"/>
</dbReference>
<gene>
    <name evidence="9" type="ORF">SAMN04488539_0145</name>
</gene>
<keyword evidence="10" id="KW-1185">Reference proteome</keyword>
<evidence type="ECO:0000256" key="8">
    <source>
        <dbReference type="SAM" id="Phobius"/>
    </source>
</evidence>
<comment type="similarity">
    <text evidence="2">Belongs to the binding-protein-dependent transport system permease family. FecCD subfamily.</text>
</comment>
<evidence type="ECO:0000256" key="2">
    <source>
        <dbReference type="ARBA" id="ARBA00007935"/>
    </source>
</evidence>
<evidence type="ECO:0000256" key="6">
    <source>
        <dbReference type="ARBA" id="ARBA00022989"/>
    </source>
</evidence>
<dbReference type="CDD" id="cd06550">
    <property type="entry name" value="TM_ABC_iron-siderophores_like"/>
    <property type="match status" value="1"/>
</dbReference>
<feature type="transmembrane region" description="Helical" evidence="8">
    <location>
        <begin position="202"/>
        <end position="224"/>
    </location>
</feature>
<feature type="transmembrane region" description="Helical" evidence="8">
    <location>
        <begin position="317"/>
        <end position="338"/>
    </location>
</feature>